<protein>
    <submittedName>
        <fullName evidence="1">Uncharacterized protein</fullName>
    </submittedName>
</protein>
<reference evidence="1 2" key="1">
    <citation type="submission" date="2019-12" db="EMBL/GenBank/DDBJ databases">
        <title>Lactobacillus hilgardii FLUB.</title>
        <authorList>
            <person name="Gustaw K."/>
        </authorList>
    </citation>
    <scope>NUCLEOTIDE SEQUENCE [LARGE SCALE GENOMIC DNA]</scope>
    <source>
        <strain evidence="1 2">FLUB</strain>
    </source>
</reference>
<sequence length="661" mass="74771">MFRDKNVHRNANQSAAVFPSISANYTKLAAVRRDNTNPNLGVYQTGGNVLSVGTYNDYTNRFFENVSPSLDGMLFHEFVLAGGYKSDKRPHHDWIYPQNEIDIQPNQTVSWEFVIHAYSDRENFYRTAKQFGHPNISFEPLVQSGQKQLVTIIPADNQQIEQIIVKYKKGSELVSKDMTSDCHDNRLRFNPQGLGEHQLVVRFADGTSDMCVFNVMSSVNQLLATRADYICHQSYSGKDGKVPYSFGPVSNQGESIGKMTFVLQECLLDPHISNLGQKIGEIEESAVKYVRTKWFVDGNFRKPRKLYGDFYRVMDLEYIAHLFYLLSKCPAKYLTLHKPMDYLKWATEVFDVRVNPDLHDNQRGKEEAQMLGVYFMYIEDLLKDVKNAGLAHEYKEISRSWQTATKRVEADSDTLAAAMTEHFFDNAGFGPAAAALALTNNQKGANNYGELLKANIGFSNDFRSQSPDRWWEALSYMIHSLWGGVTAAAAQITGEKLGDVALVQAAYRATNAVLYMYDANASTTDRKLQPGEAASTYSIAGPNLNRPDLSRNRFGQSIFASDGGIFSRLFPDGYTGEDDWDMGEELVAYLNGFGQTTYLYSDKAGQYHAINGAVQKKDDHQYQVRSFAPYLRKYVNLDTSSRFYTTKLAVRFDGKTQEFQD</sequence>
<name>A0A6P1E7L8_LENHI</name>
<evidence type="ECO:0000313" key="1">
    <source>
        <dbReference type="EMBL" id="QHB53416.1"/>
    </source>
</evidence>
<proteinExistence type="predicted"/>
<evidence type="ECO:0000313" key="2">
    <source>
        <dbReference type="Proteomes" id="UP000465035"/>
    </source>
</evidence>
<dbReference type="EMBL" id="CP047121">
    <property type="protein sequence ID" value="QHB53416.1"/>
    <property type="molecule type" value="Genomic_DNA"/>
</dbReference>
<gene>
    <name evidence="1" type="ORF">GQR93_07995</name>
</gene>
<dbReference type="Proteomes" id="UP000465035">
    <property type="component" value="Chromosome"/>
</dbReference>
<organism evidence="1 2">
    <name type="scientific">Lentilactobacillus hilgardii</name>
    <name type="common">Lactobacillus hilgardii</name>
    <dbReference type="NCBI Taxonomy" id="1588"/>
    <lineage>
        <taxon>Bacteria</taxon>
        <taxon>Bacillati</taxon>
        <taxon>Bacillota</taxon>
        <taxon>Bacilli</taxon>
        <taxon>Lactobacillales</taxon>
        <taxon>Lactobacillaceae</taxon>
        <taxon>Lentilactobacillus</taxon>
    </lineage>
</organism>
<accession>A0A6P1E7L8</accession>
<dbReference type="AlphaFoldDB" id="A0A6P1E7L8"/>